<gene>
    <name evidence="1" type="ORF">GCM10022288_25190</name>
</gene>
<dbReference type="Proteomes" id="UP001500213">
    <property type="component" value="Unassembled WGS sequence"/>
</dbReference>
<sequence>MHTLTVTLGPKAFTLKHGTSIRKLERRIVSALRRGAGVIRLPLAGGESIDAIVSRGLMVTVDRHETGQMDAASAQEAWAAEAALDMDEWEGIDKL</sequence>
<dbReference type="RefSeq" id="WP_344777444.1">
    <property type="nucleotide sequence ID" value="NZ_BAABBX010000016.1"/>
</dbReference>
<evidence type="ECO:0000313" key="2">
    <source>
        <dbReference type="Proteomes" id="UP001500213"/>
    </source>
</evidence>
<evidence type="ECO:0000313" key="1">
    <source>
        <dbReference type="EMBL" id="GAA4192634.1"/>
    </source>
</evidence>
<proteinExistence type="predicted"/>
<dbReference type="EMBL" id="BAABBX010000016">
    <property type="protein sequence ID" value="GAA4192634.1"/>
    <property type="molecule type" value="Genomic_DNA"/>
</dbReference>
<name>A0ABP8AXN4_9MICO</name>
<accession>A0ABP8AXN4</accession>
<protein>
    <recommendedName>
        <fullName evidence="3">AbrB/MazE/SpoVT family DNA-binding domain-containing protein</fullName>
    </recommendedName>
</protein>
<comment type="caution">
    <text evidence="1">The sequence shown here is derived from an EMBL/GenBank/DDBJ whole genome shotgun (WGS) entry which is preliminary data.</text>
</comment>
<keyword evidence="2" id="KW-1185">Reference proteome</keyword>
<reference evidence="2" key="1">
    <citation type="journal article" date="2019" name="Int. J. Syst. Evol. Microbiol.">
        <title>The Global Catalogue of Microorganisms (GCM) 10K type strain sequencing project: providing services to taxonomists for standard genome sequencing and annotation.</title>
        <authorList>
            <consortium name="The Broad Institute Genomics Platform"/>
            <consortium name="The Broad Institute Genome Sequencing Center for Infectious Disease"/>
            <person name="Wu L."/>
            <person name="Ma J."/>
        </authorList>
    </citation>
    <scope>NUCLEOTIDE SEQUENCE [LARGE SCALE GENOMIC DNA]</scope>
    <source>
        <strain evidence="2">JCM 17593</strain>
    </source>
</reference>
<organism evidence="1 2">
    <name type="scientific">Gryllotalpicola kribbensis</name>
    <dbReference type="NCBI Taxonomy" id="993084"/>
    <lineage>
        <taxon>Bacteria</taxon>
        <taxon>Bacillati</taxon>
        <taxon>Actinomycetota</taxon>
        <taxon>Actinomycetes</taxon>
        <taxon>Micrococcales</taxon>
        <taxon>Microbacteriaceae</taxon>
        <taxon>Gryllotalpicola</taxon>
    </lineage>
</organism>
<evidence type="ECO:0008006" key="3">
    <source>
        <dbReference type="Google" id="ProtNLM"/>
    </source>
</evidence>